<evidence type="ECO:0000313" key="12">
    <source>
        <dbReference type="Proteomes" id="UP000070444"/>
    </source>
</evidence>
<name>A0A137PDF9_CONC2</name>
<protein>
    <recommendedName>
        <fullName evidence="13">Farnesyl pyrophosphate synthase</fullName>
    </recommendedName>
</protein>
<evidence type="ECO:0000256" key="6">
    <source>
        <dbReference type="ARBA" id="ARBA00022679"/>
    </source>
</evidence>
<keyword evidence="9" id="KW-0443">Lipid metabolism</keyword>
<evidence type="ECO:0000256" key="4">
    <source>
        <dbReference type="ARBA" id="ARBA00006706"/>
    </source>
</evidence>
<dbReference type="OMA" id="CSWVVNQ"/>
<comment type="similarity">
    <text evidence="4 10">Belongs to the FPP/GGPP synthase family.</text>
</comment>
<evidence type="ECO:0000256" key="8">
    <source>
        <dbReference type="ARBA" id="ARBA00022842"/>
    </source>
</evidence>
<dbReference type="CDD" id="cd00685">
    <property type="entry name" value="Trans_IPPS_HT"/>
    <property type="match status" value="1"/>
</dbReference>
<dbReference type="InterPro" id="IPR008949">
    <property type="entry name" value="Isoprenoid_synthase_dom_sf"/>
</dbReference>
<dbReference type="SUPFAM" id="SSF48576">
    <property type="entry name" value="Terpenoid synthases"/>
    <property type="match status" value="1"/>
</dbReference>
<gene>
    <name evidence="11" type="ORF">CONCODRAFT_4117</name>
</gene>
<keyword evidence="8" id="KW-0460">Magnesium</keyword>
<comment type="cofactor">
    <cofactor evidence="1">
        <name>Mg(2+)</name>
        <dbReference type="ChEBI" id="CHEBI:18420"/>
    </cofactor>
</comment>
<dbReference type="Proteomes" id="UP000070444">
    <property type="component" value="Unassembled WGS sequence"/>
</dbReference>
<evidence type="ECO:0000256" key="3">
    <source>
        <dbReference type="ARBA" id="ARBA00005035"/>
    </source>
</evidence>
<dbReference type="PROSITE" id="PS00723">
    <property type="entry name" value="POLYPRENYL_SYNTHASE_1"/>
    <property type="match status" value="1"/>
</dbReference>
<comment type="pathway">
    <text evidence="2">Isoprenoid biosynthesis; geranyl diphosphate biosynthesis; geranyl diphosphate from dimethylallyl diphosphate and isopentenyl diphosphate: step 1/1.</text>
</comment>
<organism evidence="11 12">
    <name type="scientific">Conidiobolus coronatus (strain ATCC 28846 / CBS 209.66 / NRRL 28638)</name>
    <name type="common">Delacroixia coronata</name>
    <dbReference type="NCBI Taxonomy" id="796925"/>
    <lineage>
        <taxon>Eukaryota</taxon>
        <taxon>Fungi</taxon>
        <taxon>Fungi incertae sedis</taxon>
        <taxon>Zoopagomycota</taxon>
        <taxon>Entomophthoromycotina</taxon>
        <taxon>Entomophthoromycetes</taxon>
        <taxon>Entomophthorales</taxon>
        <taxon>Ancylistaceae</taxon>
        <taxon>Conidiobolus</taxon>
    </lineage>
</organism>
<comment type="pathway">
    <text evidence="3">Isoprenoid biosynthesis; farnesyl diphosphate biosynthesis; farnesyl diphosphate from geranyl diphosphate and isopentenyl diphosphate: step 1/1.</text>
</comment>
<dbReference type="GO" id="GO:0046872">
    <property type="term" value="F:metal ion binding"/>
    <property type="evidence" value="ECO:0007669"/>
    <property type="project" value="UniProtKB-KW"/>
</dbReference>
<dbReference type="GO" id="GO:0004337">
    <property type="term" value="F:(2E,6E)-farnesyl diphosphate synthase activity"/>
    <property type="evidence" value="ECO:0007669"/>
    <property type="project" value="TreeGrafter"/>
</dbReference>
<dbReference type="OrthoDB" id="10257492at2759"/>
<evidence type="ECO:0000313" key="11">
    <source>
        <dbReference type="EMBL" id="KXN72971.1"/>
    </source>
</evidence>
<dbReference type="FunFam" id="1.10.600.10:FF:000006">
    <property type="entry name" value="Farnesyl pyrophosphate synthase"/>
    <property type="match status" value="1"/>
</dbReference>
<reference evidence="11 12" key="1">
    <citation type="journal article" date="2015" name="Genome Biol. Evol.">
        <title>Phylogenomic analyses indicate that early fungi evolved digesting cell walls of algal ancestors of land plants.</title>
        <authorList>
            <person name="Chang Y."/>
            <person name="Wang S."/>
            <person name="Sekimoto S."/>
            <person name="Aerts A.L."/>
            <person name="Choi C."/>
            <person name="Clum A."/>
            <person name="LaButti K.M."/>
            <person name="Lindquist E.A."/>
            <person name="Yee Ngan C."/>
            <person name="Ohm R.A."/>
            <person name="Salamov A.A."/>
            <person name="Grigoriev I.V."/>
            <person name="Spatafora J.W."/>
            <person name="Berbee M.L."/>
        </authorList>
    </citation>
    <scope>NUCLEOTIDE SEQUENCE [LARGE SCALE GENOMIC DNA]</scope>
    <source>
        <strain evidence="11 12">NRRL 28638</strain>
    </source>
</reference>
<dbReference type="InterPro" id="IPR039702">
    <property type="entry name" value="FPS1-like"/>
</dbReference>
<accession>A0A137PDF9</accession>
<keyword evidence="12" id="KW-1185">Reference proteome</keyword>
<keyword evidence="5" id="KW-0444">Lipid biosynthesis</keyword>
<dbReference type="SFLD" id="SFLDS00005">
    <property type="entry name" value="Isoprenoid_Synthase_Type_I"/>
    <property type="match status" value="1"/>
</dbReference>
<dbReference type="GO" id="GO:0004161">
    <property type="term" value="F:dimethylallyltranstransferase activity"/>
    <property type="evidence" value="ECO:0007669"/>
    <property type="project" value="TreeGrafter"/>
</dbReference>
<keyword evidence="7" id="KW-0479">Metal-binding</keyword>
<sequence length="343" mass="39734">MSSKQGFLNRFPELVQDIIDDIKSTGMPQEAIDWTKKSLEYNVPGGKLNRGISVVDTVKIIRGDAVTDEEIKKAEILGWCVEWLQAFFLVSDDLMDSSITRRGQPCWYQLEGVNLISINDSFILEACIYKLIKKYFRQEDYYVHLLEVFHEVSYQTELGQMVDLLTAPENDVNLDRFSLEKQIFISTFKTAYYSFYLPVGLALYMCGVSDDIQHEKAKEILIPIGQYFQIQDDYLDCYGEPEFIGKIGTDIQDNKCSWLVGQALKRVTEEQREVLKANYGQKNDAKAQVVKDLYKELDLATIYKDYEEATYKSLIDLIKQLDPKILNPEIFLAFLNKIYKRDK</sequence>
<dbReference type="SFLD" id="SFLDG01017">
    <property type="entry name" value="Polyprenyl_Transferase_Like"/>
    <property type="match status" value="1"/>
</dbReference>
<dbReference type="Pfam" id="PF00348">
    <property type="entry name" value="polyprenyl_synt"/>
    <property type="match status" value="1"/>
</dbReference>
<dbReference type="InterPro" id="IPR000092">
    <property type="entry name" value="Polyprenyl_synt"/>
</dbReference>
<dbReference type="Gene3D" id="1.10.600.10">
    <property type="entry name" value="Farnesyl Diphosphate Synthase"/>
    <property type="match status" value="1"/>
</dbReference>
<dbReference type="STRING" id="796925.A0A137PDF9"/>
<dbReference type="EMBL" id="KQ964443">
    <property type="protein sequence ID" value="KXN72971.1"/>
    <property type="molecule type" value="Genomic_DNA"/>
</dbReference>
<evidence type="ECO:0000256" key="1">
    <source>
        <dbReference type="ARBA" id="ARBA00001946"/>
    </source>
</evidence>
<dbReference type="InterPro" id="IPR033749">
    <property type="entry name" value="Polyprenyl_synt_CS"/>
</dbReference>
<keyword evidence="6 10" id="KW-0808">Transferase</keyword>
<dbReference type="PROSITE" id="PS00444">
    <property type="entry name" value="POLYPRENYL_SYNTHASE_2"/>
    <property type="match status" value="1"/>
</dbReference>
<dbReference type="PANTHER" id="PTHR11525">
    <property type="entry name" value="FARNESYL-PYROPHOSPHATE SYNTHETASE"/>
    <property type="match status" value="1"/>
</dbReference>
<dbReference type="GO" id="GO:0045337">
    <property type="term" value="P:farnesyl diphosphate biosynthetic process"/>
    <property type="evidence" value="ECO:0007669"/>
    <property type="project" value="TreeGrafter"/>
</dbReference>
<evidence type="ECO:0000256" key="5">
    <source>
        <dbReference type="ARBA" id="ARBA00022516"/>
    </source>
</evidence>
<evidence type="ECO:0000256" key="2">
    <source>
        <dbReference type="ARBA" id="ARBA00004932"/>
    </source>
</evidence>
<dbReference type="PANTHER" id="PTHR11525:SF0">
    <property type="entry name" value="FARNESYL PYROPHOSPHATE SYNTHASE"/>
    <property type="match status" value="1"/>
</dbReference>
<dbReference type="GO" id="GO:0005737">
    <property type="term" value="C:cytoplasm"/>
    <property type="evidence" value="ECO:0007669"/>
    <property type="project" value="TreeGrafter"/>
</dbReference>
<evidence type="ECO:0000256" key="10">
    <source>
        <dbReference type="RuleBase" id="RU004466"/>
    </source>
</evidence>
<evidence type="ECO:0000256" key="9">
    <source>
        <dbReference type="ARBA" id="ARBA00023098"/>
    </source>
</evidence>
<evidence type="ECO:0008006" key="13">
    <source>
        <dbReference type="Google" id="ProtNLM"/>
    </source>
</evidence>
<dbReference type="AlphaFoldDB" id="A0A137PDF9"/>
<evidence type="ECO:0000256" key="7">
    <source>
        <dbReference type="ARBA" id="ARBA00022723"/>
    </source>
</evidence>
<proteinExistence type="inferred from homology"/>